<proteinExistence type="predicted"/>
<evidence type="ECO:0000313" key="3">
    <source>
        <dbReference type="Proteomes" id="UP001362999"/>
    </source>
</evidence>
<accession>A0AAW0D5Y7</accession>
<evidence type="ECO:0000313" key="2">
    <source>
        <dbReference type="EMBL" id="KAK7046504.1"/>
    </source>
</evidence>
<feature type="region of interest" description="Disordered" evidence="1">
    <location>
        <begin position="256"/>
        <end position="335"/>
    </location>
</feature>
<dbReference type="Proteomes" id="UP001362999">
    <property type="component" value="Unassembled WGS sequence"/>
</dbReference>
<protein>
    <submittedName>
        <fullName evidence="2">Uncharacterized protein</fullName>
    </submittedName>
</protein>
<organism evidence="2 3">
    <name type="scientific">Favolaschia claudopus</name>
    <dbReference type="NCBI Taxonomy" id="2862362"/>
    <lineage>
        <taxon>Eukaryota</taxon>
        <taxon>Fungi</taxon>
        <taxon>Dikarya</taxon>
        <taxon>Basidiomycota</taxon>
        <taxon>Agaricomycotina</taxon>
        <taxon>Agaricomycetes</taxon>
        <taxon>Agaricomycetidae</taxon>
        <taxon>Agaricales</taxon>
        <taxon>Marasmiineae</taxon>
        <taxon>Mycenaceae</taxon>
        <taxon>Favolaschia</taxon>
    </lineage>
</organism>
<evidence type="ECO:0000256" key="1">
    <source>
        <dbReference type="SAM" id="MobiDB-lite"/>
    </source>
</evidence>
<sequence length="583" mass="62648">MPLLTFKFNFNDTGRNLRSKSCPFQFKLQLKFIVVIERRDYASLPSGMFSECRDIRARASFNYQVQFKFDSTELNPASYPYPPSVDFDADFQRTKTSIQFSILQFQRRLESILKIELEFRVGTLTADLSRFAASTSNRRAATPFKSRGKTMYFATYEQMRMQLVPSAPRRARTQSIPSRHPAPPPTSNAPPAFSRCSLEAAARGQSISTIKNKAKTGPAASDIEGTRRGAFAPCGSSGRRRVEAGVLIQGGRTIGGDGAGRVRSGAGRRNGGCGGGAGLSATGRKTKTVRMSEREQSVPRTLRSRVSDACTSHPNPRSASAPDSSSRSVGAPGLCCGRRERASRRWDAKDKVSNDASGTGIDGASCGSAAWVDFRQGERETAGLMAHGVGGKRRIWVAFGGVVGGTEHGAMCIGLLAGMRGAHTTTRRESDAEKGGIEASVRAAQRLPVRQRGREEKGGVALGKEKGKTSQNESEEKARVTHLSSVVVKAGWMGNASAFEGENTPRAIEKGARVPRRALVKREGGGANIGAGITGEAASVDERAGGKVARRQAIASACFQARRKKGKGVWREPKWGGGSNRVQ</sequence>
<feature type="compositionally biased region" description="Gly residues" evidence="1">
    <location>
        <begin position="268"/>
        <end position="278"/>
    </location>
</feature>
<feature type="region of interest" description="Disordered" evidence="1">
    <location>
        <begin position="208"/>
        <end position="239"/>
    </location>
</feature>
<keyword evidence="3" id="KW-1185">Reference proteome</keyword>
<comment type="caution">
    <text evidence="2">The sequence shown here is derived from an EMBL/GenBank/DDBJ whole genome shotgun (WGS) entry which is preliminary data.</text>
</comment>
<feature type="region of interest" description="Disordered" evidence="1">
    <location>
        <begin position="165"/>
        <end position="193"/>
    </location>
</feature>
<dbReference type="EMBL" id="JAWWNJ010000010">
    <property type="protein sequence ID" value="KAK7046504.1"/>
    <property type="molecule type" value="Genomic_DNA"/>
</dbReference>
<dbReference type="AlphaFoldDB" id="A0AAW0D5Y7"/>
<reference evidence="2 3" key="1">
    <citation type="journal article" date="2024" name="J Genomics">
        <title>Draft genome sequencing and assembly of Favolaschia claudopus CIRM-BRFM 2984 isolated from oak limbs.</title>
        <authorList>
            <person name="Navarro D."/>
            <person name="Drula E."/>
            <person name="Chaduli D."/>
            <person name="Cazenave R."/>
            <person name="Ahrendt S."/>
            <person name="Wang J."/>
            <person name="Lipzen A."/>
            <person name="Daum C."/>
            <person name="Barry K."/>
            <person name="Grigoriev I.V."/>
            <person name="Favel A."/>
            <person name="Rosso M.N."/>
            <person name="Martin F."/>
        </authorList>
    </citation>
    <scope>NUCLEOTIDE SEQUENCE [LARGE SCALE GENOMIC DNA]</scope>
    <source>
        <strain evidence="2 3">CIRM-BRFM 2984</strain>
    </source>
</reference>
<feature type="compositionally biased region" description="Low complexity" evidence="1">
    <location>
        <begin position="316"/>
        <end position="328"/>
    </location>
</feature>
<feature type="region of interest" description="Disordered" evidence="1">
    <location>
        <begin position="449"/>
        <end position="479"/>
    </location>
</feature>
<gene>
    <name evidence="2" type="ORF">R3P38DRAFT_2765321</name>
</gene>
<name>A0AAW0D5Y7_9AGAR</name>
<feature type="compositionally biased region" description="Basic and acidic residues" evidence="1">
    <location>
        <begin position="452"/>
        <end position="479"/>
    </location>
</feature>